<protein>
    <submittedName>
        <fullName evidence="2">2-iminobutanoate/2-iminopropanoate deaminase</fullName>
        <ecNumber evidence="2">3.5.99.10</ecNumber>
    </submittedName>
</protein>
<organism evidence="2 3">
    <name type="scientific">Scopulibacillus daqui</name>
    <dbReference type="NCBI Taxonomy" id="1469162"/>
    <lineage>
        <taxon>Bacteria</taxon>
        <taxon>Bacillati</taxon>
        <taxon>Bacillota</taxon>
        <taxon>Bacilli</taxon>
        <taxon>Bacillales</taxon>
        <taxon>Sporolactobacillaceae</taxon>
        <taxon>Scopulibacillus</taxon>
    </lineage>
</organism>
<dbReference type="NCBIfam" id="TIGR00004">
    <property type="entry name" value="Rid family detoxifying hydrolase"/>
    <property type="match status" value="1"/>
</dbReference>
<dbReference type="Pfam" id="PF01042">
    <property type="entry name" value="Ribonuc_L-PSP"/>
    <property type="match status" value="1"/>
</dbReference>
<name>A0ABS2Q2E9_9BACL</name>
<accession>A0ABS2Q2E9</accession>
<dbReference type="InterPro" id="IPR019897">
    <property type="entry name" value="RidA_CS"/>
</dbReference>
<evidence type="ECO:0000313" key="2">
    <source>
        <dbReference type="EMBL" id="MBM7646467.1"/>
    </source>
</evidence>
<comment type="similarity">
    <text evidence="1">Belongs to the RutC family.</text>
</comment>
<dbReference type="GO" id="GO:0120241">
    <property type="term" value="F:2-iminobutanoate/2-iminopropanoate deaminase"/>
    <property type="evidence" value="ECO:0007669"/>
    <property type="project" value="UniProtKB-EC"/>
</dbReference>
<dbReference type="InterPro" id="IPR006056">
    <property type="entry name" value="RidA"/>
</dbReference>
<evidence type="ECO:0000313" key="3">
    <source>
        <dbReference type="Proteomes" id="UP000808914"/>
    </source>
</evidence>
<dbReference type="PANTHER" id="PTHR11803">
    <property type="entry name" value="2-IMINOBUTANOATE/2-IMINOPROPANOATE DEAMINASE RIDA"/>
    <property type="match status" value="1"/>
</dbReference>
<proteinExistence type="inferred from homology"/>
<dbReference type="InterPro" id="IPR006175">
    <property type="entry name" value="YjgF/YER057c/UK114"/>
</dbReference>
<dbReference type="CDD" id="cd00448">
    <property type="entry name" value="YjgF_YER057c_UK114_family"/>
    <property type="match status" value="1"/>
</dbReference>
<evidence type="ECO:0000256" key="1">
    <source>
        <dbReference type="ARBA" id="ARBA00010552"/>
    </source>
</evidence>
<sequence length="156" mass="17103">MNKRTGDLFIHDNIAHSPIIPISLDKLQGGNNVKSTHTVSAPAAIGPYSQGVIVNNIFYSSGQIPLRPNGELASENLEEQVHQVFSNIKAVLESAGASLDTVVKTTLFIKDMNDFPTINEIYGTYFNQHLPARSCVEVSRLPKDVKIEMEVIALVK</sequence>
<dbReference type="Proteomes" id="UP000808914">
    <property type="component" value="Unassembled WGS sequence"/>
</dbReference>
<gene>
    <name evidence="2" type="ORF">JOD45_002695</name>
</gene>
<comment type="caution">
    <text evidence="2">The sequence shown here is derived from an EMBL/GenBank/DDBJ whole genome shotgun (WGS) entry which is preliminary data.</text>
</comment>
<keyword evidence="2" id="KW-0378">Hydrolase</keyword>
<dbReference type="InterPro" id="IPR035959">
    <property type="entry name" value="RutC-like_sf"/>
</dbReference>
<dbReference type="PROSITE" id="PS01094">
    <property type="entry name" value="UPF0076"/>
    <property type="match status" value="1"/>
</dbReference>
<dbReference type="EMBL" id="JAFBER010000021">
    <property type="protein sequence ID" value="MBM7646467.1"/>
    <property type="molecule type" value="Genomic_DNA"/>
</dbReference>
<reference evidence="2 3" key="1">
    <citation type="submission" date="2021-01" db="EMBL/GenBank/DDBJ databases">
        <title>Genomic Encyclopedia of Type Strains, Phase IV (KMG-IV): sequencing the most valuable type-strain genomes for metagenomic binning, comparative biology and taxonomic classification.</title>
        <authorList>
            <person name="Goeker M."/>
        </authorList>
    </citation>
    <scope>NUCLEOTIDE SEQUENCE [LARGE SCALE GENOMIC DNA]</scope>
    <source>
        <strain evidence="2 3">DSM 28236</strain>
    </source>
</reference>
<dbReference type="Gene3D" id="3.30.1330.40">
    <property type="entry name" value="RutC-like"/>
    <property type="match status" value="1"/>
</dbReference>
<dbReference type="EC" id="3.5.99.10" evidence="2"/>
<dbReference type="PANTHER" id="PTHR11803:SF39">
    <property type="entry name" value="2-IMINOBUTANOATE_2-IMINOPROPANOATE DEAMINASE"/>
    <property type="match status" value="1"/>
</dbReference>
<dbReference type="SUPFAM" id="SSF55298">
    <property type="entry name" value="YjgF-like"/>
    <property type="match status" value="1"/>
</dbReference>
<keyword evidence="3" id="KW-1185">Reference proteome</keyword>